<dbReference type="Proteomes" id="UP000215086">
    <property type="component" value="Chromosome"/>
</dbReference>
<evidence type="ECO:0000313" key="3">
    <source>
        <dbReference type="Proteomes" id="UP000215086"/>
    </source>
</evidence>
<dbReference type="AlphaFoldDB" id="A0A286RAJ4"/>
<proteinExistence type="predicted"/>
<dbReference type="EMBL" id="CP018477">
    <property type="protein sequence ID" value="ASV72979.1"/>
    <property type="molecule type" value="Genomic_DNA"/>
</dbReference>
<protein>
    <submittedName>
        <fullName evidence="2">Uncharacterized protein</fullName>
    </submittedName>
</protein>
<feature type="region of interest" description="Disordered" evidence="1">
    <location>
        <begin position="1"/>
        <end position="23"/>
    </location>
</feature>
<reference evidence="2 3" key="1">
    <citation type="journal article" name="Front. Microbiol.">
        <title>Sugar Metabolism of the First Thermophilic Planctomycete Thermogutta terrifontis: Comparative Genomic and Transcriptomic Approaches.</title>
        <authorList>
            <person name="Elcheninov A.G."/>
            <person name="Menzel P."/>
            <person name="Gudbergsdottir S.R."/>
            <person name="Slesarev A.I."/>
            <person name="Kadnikov V.V."/>
            <person name="Krogh A."/>
            <person name="Bonch-Osmolovskaya E.A."/>
            <person name="Peng X."/>
            <person name="Kublanov I.V."/>
        </authorList>
    </citation>
    <scope>NUCLEOTIDE SEQUENCE [LARGE SCALE GENOMIC DNA]</scope>
    <source>
        <strain evidence="2 3">R1</strain>
    </source>
</reference>
<dbReference type="KEGG" id="ttf:THTE_0377"/>
<gene>
    <name evidence="2" type="ORF">THTE_0377</name>
</gene>
<evidence type="ECO:0000313" key="2">
    <source>
        <dbReference type="EMBL" id="ASV72979.1"/>
    </source>
</evidence>
<name>A0A286RAJ4_9BACT</name>
<organism evidence="2 3">
    <name type="scientific">Thermogutta terrifontis</name>
    <dbReference type="NCBI Taxonomy" id="1331910"/>
    <lineage>
        <taxon>Bacteria</taxon>
        <taxon>Pseudomonadati</taxon>
        <taxon>Planctomycetota</taxon>
        <taxon>Planctomycetia</taxon>
        <taxon>Pirellulales</taxon>
        <taxon>Thermoguttaceae</taxon>
        <taxon>Thermogutta</taxon>
    </lineage>
</organism>
<evidence type="ECO:0000256" key="1">
    <source>
        <dbReference type="SAM" id="MobiDB-lite"/>
    </source>
</evidence>
<sequence>MRGGHVPALRFDPSSSPAEGGLGLPNKIRGLAELVEELRQKILAMPIDLHTEVE</sequence>
<accession>A0A286RAJ4</accession>
<keyword evidence="3" id="KW-1185">Reference proteome</keyword>